<dbReference type="Pfam" id="PF02683">
    <property type="entry name" value="DsbD_TM"/>
    <property type="match status" value="1"/>
</dbReference>
<keyword evidence="5 6" id="KW-0472">Membrane</keyword>
<evidence type="ECO:0000256" key="6">
    <source>
        <dbReference type="SAM" id="Phobius"/>
    </source>
</evidence>
<evidence type="ECO:0000256" key="3">
    <source>
        <dbReference type="ARBA" id="ARBA00022692"/>
    </source>
</evidence>
<evidence type="ECO:0000313" key="9">
    <source>
        <dbReference type="Proteomes" id="UP000176700"/>
    </source>
</evidence>
<feature type="transmembrane region" description="Helical" evidence="6">
    <location>
        <begin position="169"/>
        <end position="190"/>
    </location>
</feature>
<dbReference type="AlphaFoldDB" id="A0A1G2G108"/>
<evidence type="ECO:0000256" key="2">
    <source>
        <dbReference type="ARBA" id="ARBA00006143"/>
    </source>
</evidence>
<dbReference type="GO" id="GO:0016020">
    <property type="term" value="C:membrane"/>
    <property type="evidence" value="ECO:0007669"/>
    <property type="project" value="UniProtKB-SubCell"/>
</dbReference>
<protein>
    <recommendedName>
        <fullName evidence="7">Cytochrome C biogenesis protein transmembrane domain-containing protein</fullName>
    </recommendedName>
</protein>
<evidence type="ECO:0000256" key="5">
    <source>
        <dbReference type="ARBA" id="ARBA00023136"/>
    </source>
</evidence>
<reference evidence="8 9" key="1">
    <citation type="journal article" date="2016" name="Nat. Commun.">
        <title>Thousands of microbial genomes shed light on interconnected biogeochemical processes in an aquifer system.</title>
        <authorList>
            <person name="Anantharaman K."/>
            <person name="Brown C.T."/>
            <person name="Hug L.A."/>
            <person name="Sharon I."/>
            <person name="Castelle C.J."/>
            <person name="Probst A.J."/>
            <person name="Thomas B.C."/>
            <person name="Singh A."/>
            <person name="Wilkins M.J."/>
            <person name="Karaoz U."/>
            <person name="Brodie E.L."/>
            <person name="Williams K.H."/>
            <person name="Hubbard S.S."/>
            <person name="Banfield J.F."/>
        </authorList>
    </citation>
    <scope>NUCLEOTIDE SEQUENCE [LARGE SCALE GENOMIC DNA]</scope>
</reference>
<dbReference type="GO" id="GO:0017004">
    <property type="term" value="P:cytochrome complex assembly"/>
    <property type="evidence" value="ECO:0007669"/>
    <property type="project" value="InterPro"/>
</dbReference>
<comment type="similarity">
    <text evidence="2">Belongs to the DsbD family.</text>
</comment>
<dbReference type="PANTHER" id="PTHR31272:SF4">
    <property type="entry name" value="CYTOCHROME C-TYPE BIOGENESIS PROTEIN HI_1454-RELATED"/>
    <property type="match status" value="1"/>
</dbReference>
<comment type="caution">
    <text evidence="8">The sequence shown here is derived from an EMBL/GenBank/DDBJ whole genome shotgun (WGS) entry which is preliminary data.</text>
</comment>
<comment type="subcellular location">
    <subcellularLocation>
        <location evidence="1">Membrane</location>
        <topology evidence="1">Multi-pass membrane protein</topology>
    </subcellularLocation>
</comment>
<feature type="transmembrane region" description="Helical" evidence="6">
    <location>
        <begin position="52"/>
        <end position="81"/>
    </location>
</feature>
<name>A0A1G2G108_9BACT</name>
<keyword evidence="3 6" id="KW-0812">Transmembrane</keyword>
<dbReference type="InterPro" id="IPR051790">
    <property type="entry name" value="Cytochrome_c-biogenesis_DsbD"/>
</dbReference>
<evidence type="ECO:0000313" key="8">
    <source>
        <dbReference type="EMBL" id="OGZ43540.1"/>
    </source>
</evidence>
<dbReference type="Proteomes" id="UP000176700">
    <property type="component" value="Unassembled WGS sequence"/>
</dbReference>
<evidence type="ECO:0000256" key="4">
    <source>
        <dbReference type="ARBA" id="ARBA00022989"/>
    </source>
</evidence>
<accession>A0A1G2G108</accession>
<keyword evidence="4 6" id="KW-1133">Transmembrane helix</keyword>
<feature type="transmembrane region" description="Helical" evidence="6">
    <location>
        <begin position="87"/>
        <end position="112"/>
    </location>
</feature>
<evidence type="ECO:0000256" key="1">
    <source>
        <dbReference type="ARBA" id="ARBA00004141"/>
    </source>
</evidence>
<dbReference type="EMBL" id="MHNI01000005">
    <property type="protein sequence ID" value="OGZ43540.1"/>
    <property type="molecule type" value="Genomic_DNA"/>
</dbReference>
<gene>
    <name evidence="8" type="ORF">A2W41_04380</name>
</gene>
<feature type="transmembrane region" description="Helical" evidence="6">
    <location>
        <begin position="202"/>
        <end position="220"/>
    </location>
</feature>
<proteinExistence type="inferred from homology"/>
<feature type="transmembrane region" description="Helical" evidence="6">
    <location>
        <begin position="6"/>
        <end position="31"/>
    </location>
</feature>
<dbReference type="InterPro" id="IPR003834">
    <property type="entry name" value="Cyt_c_assmbl_TM_dom"/>
</dbReference>
<sequence length="253" mass="27439">MEFAIAAFIAGLFTFLAPCTLPLVPGYLGFISGTSVEDLKNPLKAKRARWNILINGLFFITGFSVVFIIFGTLAGFFGAALVSYRLWLTRIGGIFVIIFGLFMLNVIKIPFLAKERHVRVPSIFKRGKPHNSFILGSTFGFGWTPCVGPVLGSILALAASSATVAKGAFLLSVFSLGLAVPFLIIAVGYGSAAQRIENITRYLKPISVVGGIFLILIGLLLLTDRFVLLISYGFGVLRFLGLGMLEETLFQFL</sequence>
<organism evidence="8 9">
    <name type="scientific">Candidatus Ryanbacteria bacterium RIFCSPHIGHO2_01_45_13</name>
    <dbReference type="NCBI Taxonomy" id="1802112"/>
    <lineage>
        <taxon>Bacteria</taxon>
        <taxon>Candidatus Ryaniibacteriota</taxon>
    </lineage>
</organism>
<feature type="domain" description="Cytochrome C biogenesis protein transmembrane" evidence="7">
    <location>
        <begin position="5"/>
        <end position="222"/>
    </location>
</feature>
<dbReference type="PANTHER" id="PTHR31272">
    <property type="entry name" value="CYTOCHROME C-TYPE BIOGENESIS PROTEIN HI_1454-RELATED"/>
    <property type="match status" value="1"/>
</dbReference>
<feature type="transmembrane region" description="Helical" evidence="6">
    <location>
        <begin position="133"/>
        <end position="157"/>
    </location>
</feature>
<evidence type="ECO:0000259" key="7">
    <source>
        <dbReference type="Pfam" id="PF02683"/>
    </source>
</evidence>